<feature type="compositionally biased region" description="Polar residues" evidence="1">
    <location>
        <begin position="1"/>
        <end position="15"/>
    </location>
</feature>
<evidence type="ECO:0000256" key="1">
    <source>
        <dbReference type="SAM" id="MobiDB-lite"/>
    </source>
</evidence>
<evidence type="ECO:0000313" key="2">
    <source>
        <dbReference type="EMBL" id="AHG85159.1"/>
    </source>
</evidence>
<dbReference type="RefSeq" id="WP_015431526.1">
    <property type="nucleotide sequence ID" value="NZ_CP006955.1"/>
</dbReference>
<protein>
    <submittedName>
        <fullName evidence="2">Uncharacterized protein</fullName>
    </submittedName>
</protein>
<accession>A0ABM5PHF8</accession>
<name>A0ABM5PHF8_BIBTR</name>
<organism evidence="2 3">
    <name type="scientific">Bibersteinia trehalosi USDA-ARS-USMARC-189</name>
    <dbReference type="NCBI Taxonomy" id="1263831"/>
    <lineage>
        <taxon>Bacteria</taxon>
        <taxon>Pseudomonadati</taxon>
        <taxon>Pseudomonadota</taxon>
        <taxon>Gammaproteobacteria</taxon>
        <taxon>Pasteurellales</taxon>
        <taxon>Pasteurellaceae</taxon>
        <taxon>Bibersteinia</taxon>
    </lineage>
</organism>
<evidence type="ECO:0000313" key="3">
    <source>
        <dbReference type="Proteomes" id="UP000019092"/>
    </source>
</evidence>
<dbReference type="Proteomes" id="UP000019092">
    <property type="component" value="Chromosome"/>
</dbReference>
<gene>
    <name evidence="2" type="ORF">F543_23040</name>
</gene>
<reference evidence="2 3" key="1">
    <citation type="submission" date="2013-12" db="EMBL/GenBank/DDBJ databases">
        <title>Annotation of the Bibersteinia trehalosi USDA-ARS-USMARC-189 complete genome.</title>
        <authorList>
            <person name="Harhay G.P."/>
            <person name="McVey S."/>
            <person name="Clawson M.L."/>
            <person name="Bono J."/>
            <person name="Heaton M.P."/>
            <person name="Chitko-Mckown C.G."/>
            <person name="Harhay D.M."/>
            <person name="Smith T.P.L."/>
        </authorList>
    </citation>
    <scope>NUCLEOTIDE SEQUENCE [LARGE SCALE GENOMIC DNA]</scope>
    <source>
        <strain evidence="2 3">USDA-ARS-USMARC-189</strain>
    </source>
</reference>
<dbReference type="EMBL" id="CP006955">
    <property type="protein sequence ID" value="AHG85159.1"/>
    <property type="molecule type" value="Genomic_DNA"/>
</dbReference>
<proteinExistence type="predicted"/>
<keyword evidence="3" id="KW-1185">Reference proteome</keyword>
<feature type="region of interest" description="Disordered" evidence="1">
    <location>
        <begin position="1"/>
        <end position="26"/>
    </location>
</feature>
<sequence>MISTGAENVTTTSGLIQGEATALTAPNTAEPVQFATDETASYFAGGMFSGNQF</sequence>